<proteinExistence type="predicted"/>
<comment type="caution">
    <text evidence="1">The sequence shown here is derived from an EMBL/GenBank/DDBJ whole genome shotgun (WGS) entry which is preliminary data.</text>
</comment>
<protein>
    <submittedName>
        <fullName evidence="1">Uncharacterized protein</fullName>
    </submittedName>
</protein>
<reference evidence="1" key="1">
    <citation type="submission" date="2023-04" db="EMBL/GenBank/DDBJ databases">
        <title>A chromosome-level genome assembly of the parasitoid wasp Eretmocerus hayati.</title>
        <authorList>
            <person name="Zhong Y."/>
            <person name="Liu S."/>
            <person name="Liu Y."/>
        </authorList>
    </citation>
    <scope>NUCLEOTIDE SEQUENCE</scope>
    <source>
        <strain evidence="1">ZJU_SS_LIU_2023</strain>
    </source>
</reference>
<dbReference type="Proteomes" id="UP001239111">
    <property type="component" value="Chromosome 4"/>
</dbReference>
<gene>
    <name evidence="1" type="ORF">QAD02_007402</name>
</gene>
<keyword evidence="2" id="KW-1185">Reference proteome</keyword>
<dbReference type="EMBL" id="CM056744">
    <property type="protein sequence ID" value="KAJ8665740.1"/>
    <property type="molecule type" value="Genomic_DNA"/>
</dbReference>
<organism evidence="1 2">
    <name type="scientific">Eretmocerus hayati</name>
    <dbReference type="NCBI Taxonomy" id="131215"/>
    <lineage>
        <taxon>Eukaryota</taxon>
        <taxon>Metazoa</taxon>
        <taxon>Ecdysozoa</taxon>
        <taxon>Arthropoda</taxon>
        <taxon>Hexapoda</taxon>
        <taxon>Insecta</taxon>
        <taxon>Pterygota</taxon>
        <taxon>Neoptera</taxon>
        <taxon>Endopterygota</taxon>
        <taxon>Hymenoptera</taxon>
        <taxon>Apocrita</taxon>
        <taxon>Proctotrupomorpha</taxon>
        <taxon>Chalcidoidea</taxon>
        <taxon>Aphelinidae</taxon>
        <taxon>Aphelininae</taxon>
        <taxon>Eretmocerus</taxon>
    </lineage>
</organism>
<evidence type="ECO:0000313" key="2">
    <source>
        <dbReference type="Proteomes" id="UP001239111"/>
    </source>
</evidence>
<sequence length="115" mass="12471">MAAVKSTSPWDDSGTVRMNGTTIPDSNIVDLVNLAVRWRKSYSARKYGRISRHFSDSAVTPSNLADPPQSGDGKEADNVEDCSEVFNETADSTFGCSTPGTKKKKPSWATLTLNK</sequence>
<accession>A0ACC2N3I7</accession>
<name>A0ACC2N3I7_9HYME</name>
<evidence type="ECO:0000313" key="1">
    <source>
        <dbReference type="EMBL" id="KAJ8665740.1"/>
    </source>
</evidence>